<dbReference type="GO" id="GO:0016989">
    <property type="term" value="F:sigma factor antagonist activity"/>
    <property type="evidence" value="ECO:0007669"/>
    <property type="project" value="TreeGrafter"/>
</dbReference>
<feature type="domain" description="FecR protein" evidence="2">
    <location>
        <begin position="179"/>
        <end position="272"/>
    </location>
</feature>
<dbReference type="Gene3D" id="2.60.120.1440">
    <property type="match status" value="1"/>
</dbReference>
<dbReference type="Pfam" id="PF04773">
    <property type="entry name" value="FecR"/>
    <property type="match status" value="1"/>
</dbReference>
<feature type="transmembrane region" description="Helical" evidence="1">
    <location>
        <begin position="83"/>
        <end position="104"/>
    </location>
</feature>
<reference evidence="4" key="1">
    <citation type="submission" date="2023-03" db="EMBL/GenBank/DDBJ databases">
        <title>Andean soil-derived lignocellulolytic bacterial consortium as a source of novel taxa and putative plastic-active enzymes.</title>
        <authorList>
            <person name="Diaz-Garcia L."/>
            <person name="Chuvochina M."/>
            <person name="Feuerriegel G."/>
            <person name="Bunk B."/>
            <person name="Sproer C."/>
            <person name="Streit W.R."/>
            <person name="Rodriguez L.M."/>
            <person name="Overmann J."/>
            <person name="Jimenez D.J."/>
        </authorList>
    </citation>
    <scope>NUCLEOTIDE SEQUENCE</scope>
    <source>
        <strain evidence="4">MAG 3858</strain>
    </source>
</reference>
<dbReference type="PANTHER" id="PTHR30273">
    <property type="entry name" value="PERIPLASMIC SIGNAL SENSOR AND SIGMA FACTOR ACTIVATOR FECR-RELATED"/>
    <property type="match status" value="1"/>
</dbReference>
<dbReference type="InterPro" id="IPR006860">
    <property type="entry name" value="FecR"/>
</dbReference>
<dbReference type="PANTHER" id="PTHR30273:SF2">
    <property type="entry name" value="PROTEIN FECR"/>
    <property type="match status" value="1"/>
</dbReference>
<feature type="domain" description="Protein FecR C-terminal" evidence="3">
    <location>
        <begin position="318"/>
        <end position="386"/>
    </location>
</feature>
<evidence type="ECO:0000256" key="1">
    <source>
        <dbReference type="SAM" id="Phobius"/>
    </source>
</evidence>
<dbReference type="EMBL" id="CP119313">
    <property type="protein sequence ID" value="WEK18482.1"/>
    <property type="molecule type" value="Genomic_DNA"/>
</dbReference>
<evidence type="ECO:0000259" key="2">
    <source>
        <dbReference type="Pfam" id="PF04773"/>
    </source>
</evidence>
<evidence type="ECO:0000259" key="3">
    <source>
        <dbReference type="Pfam" id="PF16344"/>
    </source>
</evidence>
<dbReference type="Gene3D" id="3.55.50.30">
    <property type="match status" value="1"/>
</dbReference>
<dbReference type="InterPro" id="IPR032508">
    <property type="entry name" value="FecR_C"/>
</dbReference>
<protein>
    <submittedName>
        <fullName evidence="4">FecR domain-containing protein</fullName>
    </submittedName>
</protein>
<keyword evidence="1" id="KW-0812">Transmembrane</keyword>
<evidence type="ECO:0000313" key="4">
    <source>
        <dbReference type="EMBL" id="WEK18482.1"/>
    </source>
</evidence>
<proteinExistence type="predicted"/>
<organism evidence="4 5">
    <name type="scientific">Candidatus Pedobacter colombiensis</name>
    <dbReference type="NCBI Taxonomy" id="3121371"/>
    <lineage>
        <taxon>Bacteria</taxon>
        <taxon>Pseudomonadati</taxon>
        <taxon>Bacteroidota</taxon>
        <taxon>Sphingobacteriia</taxon>
        <taxon>Sphingobacteriales</taxon>
        <taxon>Sphingobacteriaceae</taxon>
        <taxon>Pedobacter</taxon>
    </lineage>
</organism>
<name>A0AAJ6B589_9SPHI</name>
<sequence>MDQNNKHINWDDLLTDLENDQSDGKLLTSEEQELLTELLAIKAEASDVLENYKDYHTKEHWQEMKMRIDAQEYQRIHRKRFKLWLRIAAAAVILLVLGVGMFYFNKPQQEEPILAALNDTTLIKQGATLTLANGKKIKLSSETAGELAKEAGVTITKTEDGQLNYEIQNSGSDNNRINTLSTSRGETYIVTLPDKSKVWLNAASSLTYSVSLNDNGKRLVKLKGEAYFEVSKDKAHPFIVKTDKQEVEVLGTSFNINAYSSKIQTTLVAGRVSVDIEGEGKQLILIPGQQANFDKIGGSLEKREVDVFPYVAWKDGLFVYQNVKMVELMDDLGRQYDYEIVFKNQSLKDLHFTGRADKSESIQSILDIIAITSDLKFTIKGRSIIVERSTQR</sequence>
<keyword evidence="1" id="KW-1133">Transmembrane helix</keyword>
<dbReference type="AlphaFoldDB" id="A0AAJ6B589"/>
<dbReference type="Proteomes" id="UP001214530">
    <property type="component" value="Chromosome"/>
</dbReference>
<accession>A0AAJ6B589</accession>
<dbReference type="InterPro" id="IPR012373">
    <property type="entry name" value="Ferrdict_sens_TM"/>
</dbReference>
<evidence type="ECO:0000313" key="5">
    <source>
        <dbReference type="Proteomes" id="UP001214530"/>
    </source>
</evidence>
<keyword evidence="1" id="KW-0472">Membrane</keyword>
<gene>
    <name evidence="4" type="ORF">P0Y49_16960</name>
</gene>
<dbReference type="Pfam" id="PF16344">
    <property type="entry name" value="FecR_C"/>
    <property type="match status" value="1"/>
</dbReference>